<keyword evidence="1" id="KW-1133">Transmembrane helix</keyword>
<name>A0A1M6WNT3_9BACT</name>
<dbReference type="Proteomes" id="UP000185812">
    <property type="component" value="Unassembled WGS sequence"/>
</dbReference>
<evidence type="ECO:0000256" key="1">
    <source>
        <dbReference type="SAM" id="Phobius"/>
    </source>
</evidence>
<dbReference type="RefSeq" id="WP_072716180.1">
    <property type="nucleotide sequence ID" value="NZ_FRAU01000009.1"/>
</dbReference>
<keyword evidence="1" id="KW-0812">Transmembrane</keyword>
<reference evidence="3" key="1">
    <citation type="submission" date="2016-11" db="EMBL/GenBank/DDBJ databases">
        <authorList>
            <person name="Varghese N."/>
            <person name="Submissions S."/>
        </authorList>
    </citation>
    <scope>NUCLEOTIDE SEQUENCE [LARGE SCALE GENOMIC DNA]</scope>
    <source>
        <strain evidence="3">DSM 22212</strain>
    </source>
</reference>
<feature type="transmembrane region" description="Helical" evidence="1">
    <location>
        <begin position="12"/>
        <end position="34"/>
    </location>
</feature>
<dbReference type="STRING" id="633813.SAMN04488087_2370"/>
<evidence type="ECO:0008006" key="4">
    <source>
        <dbReference type="Google" id="ProtNLM"/>
    </source>
</evidence>
<protein>
    <recommendedName>
        <fullName evidence="4">DUF4405 domain-containing protein</fullName>
    </recommendedName>
</protein>
<gene>
    <name evidence="2" type="ORF">SAMN04488087_2370</name>
</gene>
<evidence type="ECO:0000313" key="3">
    <source>
        <dbReference type="Proteomes" id="UP000185812"/>
    </source>
</evidence>
<evidence type="ECO:0000313" key="2">
    <source>
        <dbReference type="EMBL" id="SHK95306.1"/>
    </source>
</evidence>
<dbReference type="AlphaFoldDB" id="A0A1M6WNT3"/>
<keyword evidence="3" id="KW-1185">Reference proteome</keyword>
<dbReference type="EMBL" id="FRAU01000009">
    <property type="protein sequence ID" value="SHK95306.1"/>
    <property type="molecule type" value="Genomic_DNA"/>
</dbReference>
<feature type="transmembrane region" description="Helical" evidence="1">
    <location>
        <begin position="107"/>
        <end position="125"/>
    </location>
</feature>
<accession>A0A1M6WNT3</accession>
<dbReference type="OrthoDB" id="1188781at2"/>
<organism evidence="2 3">
    <name type="scientific">Rhodothermus profundi</name>
    <dbReference type="NCBI Taxonomy" id="633813"/>
    <lineage>
        <taxon>Bacteria</taxon>
        <taxon>Pseudomonadati</taxon>
        <taxon>Rhodothermota</taxon>
        <taxon>Rhodothermia</taxon>
        <taxon>Rhodothermales</taxon>
        <taxon>Rhodothermaceae</taxon>
        <taxon>Rhodothermus</taxon>
    </lineage>
</organism>
<proteinExistence type="predicted"/>
<feature type="transmembrane region" description="Helical" evidence="1">
    <location>
        <begin position="75"/>
        <end position="95"/>
    </location>
</feature>
<feature type="transmembrane region" description="Helical" evidence="1">
    <location>
        <begin position="137"/>
        <end position="160"/>
    </location>
</feature>
<sequence length="172" mass="19260">MTFSLRSLRGTARWLVTWFVIVVGVGYMTGILFVQHTTHNTPTGVVHQFRGNEDVPLEEVAEIKYPKSPYEMLNILHAHITSFALIFLAVGGLFLGTSTSARWKALLVLEPFAATLVLFGGMAAVRFLPEEWAWPAAWIMLVAGISTFVCLYAMIVRILWELWGPHSRRAVA</sequence>
<keyword evidence="1" id="KW-0472">Membrane</keyword>